<evidence type="ECO:0000256" key="4">
    <source>
        <dbReference type="ARBA" id="ARBA00022833"/>
    </source>
</evidence>
<evidence type="ECO:0000256" key="9">
    <source>
        <dbReference type="SAM" id="MobiDB-lite"/>
    </source>
</evidence>
<dbReference type="InterPro" id="IPR052035">
    <property type="entry name" value="ZnF_BED_domain_contain"/>
</dbReference>
<evidence type="ECO:0000256" key="1">
    <source>
        <dbReference type="ARBA" id="ARBA00004123"/>
    </source>
</evidence>
<reference evidence="11" key="2">
    <citation type="submission" date="2022-10" db="EMBL/GenBank/DDBJ databases">
        <authorList>
            <consortium name="ENA_rothamsted_submissions"/>
            <consortium name="culmorum"/>
            <person name="King R."/>
        </authorList>
    </citation>
    <scope>NUCLEOTIDE SEQUENCE</scope>
</reference>
<evidence type="ECO:0000256" key="2">
    <source>
        <dbReference type="ARBA" id="ARBA00022723"/>
    </source>
</evidence>
<dbReference type="GO" id="GO:0005634">
    <property type="term" value="C:nucleus"/>
    <property type="evidence" value="ECO:0007669"/>
    <property type="project" value="UniProtKB-SubCell"/>
</dbReference>
<keyword evidence="7" id="KW-0539">Nucleus</keyword>
<keyword evidence="4" id="KW-0862">Zinc</keyword>
<dbReference type="SUPFAM" id="SSF140996">
    <property type="entry name" value="Hermes dimerisation domain"/>
    <property type="match status" value="1"/>
</dbReference>
<dbReference type="GO" id="GO:0003677">
    <property type="term" value="F:DNA binding"/>
    <property type="evidence" value="ECO:0007669"/>
    <property type="project" value="InterPro"/>
</dbReference>
<dbReference type="Pfam" id="PF02892">
    <property type="entry name" value="zf-BED"/>
    <property type="match status" value="1"/>
</dbReference>
<dbReference type="EMBL" id="OU896710">
    <property type="protein sequence ID" value="CAG9820729.1"/>
    <property type="molecule type" value="Genomic_DNA"/>
</dbReference>
<dbReference type="SUPFAM" id="SSF53098">
    <property type="entry name" value="Ribonuclease H-like"/>
    <property type="match status" value="1"/>
</dbReference>
<dbReference type="InterPro" id="IPR012337">
    <property type="entry name" value="RNaseH-like_sf"/>
</dbReference>
<proteinExistence type="predicted"/>
<feature type="domain" description="BED-type" evidence="10">
    <location>
        <begin position="411"/>
        <end position="461"/>
    </location>
</feature>
<reference evidence="11" key="1">
    <citation type="submission" date="2022-01" db="EMBL/GenBank/DDBJ databases">
        <authorList>
            <person name="King R."/>
        </authorList>
    </citation>
    <scope>NUCLEOTIDE SEQUENCE</scope>
</reference>
<evidence type="ECO:0000256" key="3">
    <source>
        <dbReference type="ARBA" id="ARBA00022771"/>
    </source>
</evidence>
<evidence type="ECO:0000256" key="5">
    <source>
        <dbReference type="ARBA" id="ARBA00023015"/>
    </source>
</evidence>
<accession>A0A9N9SG78</accession>
<feature type="compositionally biased region" description="Basic and acidic residues" evidence="9">
    <location>
        <begin position="168"/>
        <end position="180"/>
    </location>
</feature>
<dbReference type="Proteomes" id="UP001153737">
    <property type="component" value="Chromosome 4"/>
</dbReference>
<keyword evidence="2" id="KW-0479">Metal-binding</keyword>
<protein>
    <recommendedName>
        <fullName evidence="10">BED-type domain-containing protein</fullName>
    </recommendedName>
</protein>
<evidence type="ECO:0000313" key="11">
    <source>
        <dbReference type="EMBL" id="CAG9820729.1"/>
    </source>
</evidence>
<organism evidence="11 12">
    <name type="scientific">Phaedon cochleariae</name>
    <name type="common">Mustard beetle</name>
    <dbReference type="NCBI Taxonomy" id="80249"/>
    <lineage>
        <taxon>Eukaryota</taxon>
        <taxon>Metazoa</taxon>
        <taxon>Ecdysozoa</taxon>
        <taxon>Arthropoda</taxon>
        <taxon>Hexapoda</taxon>
        <taxon>Insecta</taxon>
        <taxon>Pterygota</taxon>
        <taxon>Neoptera</taxon>
        <taxon>Endopterygota</taxon>
        <taxon>Coleoptera</taxon>
        <taxon>Polyphaga</taxon>
        <taxon>Cucujiformia</taxon>
        <taxon>Chrysomeloidea</taxon>
        <taxon>Chrysomelidae</taxon>
        <taxon>Chrysomelinae</taxon>
        <taxon>Chrysomelini</taxon>
        <taxon>Phaedon</taxon>
    </lineage>
</organism>
<comment type="subcellular location">
    <subcellularLocation>
        <location evidence="1">Nucleus</location>
    </subcellularLocation>
</comment>
<keyword evidence="5" id="KW-0805">Transcription regulation</keyword>
<name>A0A9N9SG78_PHACE</name>
<dbReference type="AlphaFoldDB" id="A0A9N9SG78"/>
<dbReference type="PANTHER" id="PTHR46481">
    <property type="entry name" value="ZINC FINGER BED DOMAIN-CONTAINING PROTEIN 4"/>
    <property type="match status" value="1"/>
</dbReference>
<keyword evidence="12" id="KW-1185">Reference proteome</keyword>
<dbReference type="GO" id="GO:0008270">
    <property type="term" value="F:zinc ion binding"/>
    <property type="evidence" value="ECO:0007669"/>
    <property type="project" value="UniProtKB-KW"/>
</dbReference>
<evidence type="ECO:0000256" key="7">
    <source>
        <dbReference type="ARBA" id="ARBA00023242"/>
    </source>
</evidence>
<sequence length="772" mass="86827">MEVDAEAYMSFDIPFDKRDLVRNNEFYDGDIRGDPLEHEMNECEVNSGIENIQNRLFVEFLDDNSKPDLDLKDYSNKDVDTSENSPYLKMSLDKDRSIIIKKSTFVWLLDEGNGRVSSDRLKRFVVTKKRSSSTGTDAKASKQVKNKSRQESETDPDDDEVVYDDSTDTEHFSDDAHDPTEMNNSTQLDIELSQEKYYAVMLQVPIAKLSPLPTVTRKYEERRKKGAQKAIVVTWSPYKTDLEISKETQAKKKAKKRAKTIASNVFSKEKDEKRANIDEIEEAGPSGIGGKKKKAEIASSIAKVDIVMDNEEWYCFLCNETNIEDMESTARSIPPVASVSFSLLRQGSLSTGLEHIVSSVSGNTAPGGASSESGISERSIGDCACFLYKFVHLPVEVCKCAFTFRQNIGRKITSEAHQHFNYIQVEDKSVCKLCKDVIKGHHATNLKKHLIRSHNFTEDQFGTITSVNKSSNQPNVKEMNTIKIEITKEILIDACVELVTVNGRPFSLMEDSGFKKILEPIKAGLSRKTKDKHFSLSSESIQKYVTREADDVRRKIIEEVTNCMVSVKVDGVTRIDRSFLGINIQYIKNGQIVLRTLALKKITNQHTGANLKTMIMDACNSFQIGLGNIYSITTDNGSNLLKAIKIIASEIGEYDVIENEVDNDDQDEFSENIEIVVEDDSDMEGNSRSGAGLEFGSDAFFKIFYKNFQDFNNDGSSTSTLPNLRLKVTGMRCAAHTLQLAIEDTRKQDTIVGKLLLEVRRVVKTLRTQTFM</sequence>
<evidence type="ECO:0000256" key="6">
    <source>
        <dbReference type="ARBA" id="ARBA00023163"/>
    </source>
</evidence>
<dbReference type="InterPro" id="IPR003656">
    <property type="entry name" value="Znf_BED"/>
</dbReference>
<evidence type="ECO:0000259" key="10">
    <source>
        <dbReference type="PROSITE" id="PS50808"/>
    </source>
</evidence>
<evidence type="ECO:0000256" key="8">
    <source>
        <dbReference type="PROSITE-ProRule" id="PRU00027"/>
    </source>
</evidence>
<feature type="region of interest" description="Disordered" evidence="9">
    <location>
        <begin position="132"/>
        <end position="183"/>
    </location>
</feature>
<gene>
    <name evidence="11" type="ORF">PHAECO_LOCUS8090</name>
</gene>
<dbReference type="OrthoDB" id="6771112at2759"/>
<dbReference type="PANTHER" id="PTHR46481:SF10">
    <property type="entry name" value="ZINC FINGER BED DOMAIN-CONTAINING PROTEIN 39"/>
    <property type="match status" value="1"/>
</dbReference>
<evidence type="ECO:0000313" key="12">
    <source>
        <dbReference type="Proteomes" id="UP001153737"/>
    </source>
</evidence>
<feature type="compositionally biased region" description="Acidic residues" evidence="9">
    <location>
        <begin position="153"/>
        <end position="167"/>
    </location>
</feature>
<dbReference type="PROSITE" id="PS50808">
    <property type="entry name" value="ZF_BED"/>
    <property type="match status" value="1"/>
</dbReference>
<keyword evidence="3 8" id="KW-0863">Zinc-finger</keyword>
<keyword evidence="6" id="KW-0804">Transcription</keyword>